<dbReference type="GO" id="GO:0009361">
    <property type="term" value="C:succinate-CoA ligase complex (ADP-forming)"/>
    <property type="evidence" value="ECO:0007669"/>
    <property type="project" value="TreeGrafter"/>
</dbReference>
<name>A0A1U7M398_TISCR</name>
<dbReference type="Pfam" id="PF02629">
    <property type="entry name" value="CoA_binding"/>
    <property type="match status" value="1"/>
</dbReference>
<dbReference type="InterPro" id="IPR005811">
    <property type="entry name" value="SUCC_ACL_C"/>
</dbReference>
<evidence type="ECO:0000313" key="5">
    <source>
        <dbReference type="Proteomes" id="UP000186112"/>
    </source>
</evidence>
<reference evidence="4 5" key="1">
    <citation type="submission" date="2016-02" db="EMBL/GenBank/DDBJ databases">
        <title>Genome sequence of Tissierella creatinophila DSM 6911.</title>
        <authorList>
            <person name="Poehlein A."/>
            <person name="Daniel R."/>
        </authorList>
    </citation>
    <scope>NUCLEOTIDE SEQUENCE [LARGE SCALE GENOMIC DNA]</scope>
    <source>
        <strain evidence="4 5">DSM 6911</strain>
    </source>
</reference>
<keyword evidence="5" id="KW-1185">Reference proteome</keyword>
<keyword evidence="1" id="KW-0175">Coiled coil</keyword>
<dbReference type="NCBIfam" id="NF004760">
    <property type="entry name" value="PRK06091.1"/>
    <property type="match status" value="1"/>
</dbReference>
<dbReference type="SUPFAM" id="SSF51735">
    <property type="entry name" value="NAD(P)-binding Rossmann-fold domains"/>
    <property type="match status" value="1"/>
</dbReference>
<evidence type="ECO:0000259" key="2">
    <source>
        <dbReference type="Pfam" id="PF00549"/>
    </source>
</evidence>
<dbReference type="InterPro" id="IPR003781">
    <property type="entry name" value="CoA-bd"/>
</dbReference>
<dbReference type="PANTHER" id="PTHR11117:SF24">
    <property type="entry name" value="PROTEIN FDRA"/>
    <property type="match status" value="1"/>
</dbReference>
<feature type="domain" description="ATP-citrate synthase/succinyl-CoA ligase C-terminal" evidence="2">
    <location>
        <begin position="347"/>
        <end position="504"/>
    </location>
</feature>
<dbReference type="EC" id="6.2.1.5" evidence="4"/>
<dbReference type="GO" id="GO:0005829">
    <property type="term" value="C:cytosol"/>
    <property type="evidence" value="ECO:0007669"/>
    <property type="project" value="TreeGrafter"/>
</dbReference>
<dbReference type="OrthoDB" id="6193532at2"/>
<organism evidence="4 5">
    <name type="scientific">Tissierella creatinophila DSM 6911</name>
    <dbReference type="NCBI Taxonomy" id="1123403"/>
    <lineage>
        <taxon>Bacteria</taxon>
        <taxon>Bacillati</taxon>
        <taxon>Bacillota</taxon>
        <taxon>Tissierellia</taxon>
        <taxon>Tissierellales</taxon>
        <taxon>Tissierellaceae</taxon>
        <taxon>Tissierella</taxon>
    </lineage>
</organism>
<dbReference type="EMBL" id="LTDM01000059">
    <property type="protein sequence ID" value="OLS01794.1"/>
    <property type="molecule type" value="Genomic_DNA"/>
</dbReference>
<dbReference type="AlphaFoldDB" id="A0A1U7M398"/>
<feature type="domain" description="CoA-binding" evidence="3">
    <location>
        <begin position="190"/>
        <end position="282"/>
    </location>
</feature>
<gene>
    <name evidence="4" type="primary">sucD</name>
    <name evidence="4" type="ORF">TICRE_21700</name>
</gene>
<dbReference type="RefSeq" id="WP_075727943.1">
    <property type="nucleotide sequence ID" value="NZ_LTDM01000059.1"/>
</dbReference>
<comment type="caution">
    <text evidence="4">The sequence shown here is derived from an EMBL/GenBank/DDBJ whole genome shotgun (WGS) entry which is preliminary data.</text>
</comment>
<feature type="coiled-coil region" evidence="1">
    <location>
        <begin position="316"/>
        <end position="378"/>
    </location>
</feature>
<evidence type="ECO:0000313" key="4">
    <source>
        <dbReference type="EMBL" id="OLS01794.1"/>
    </source>
</evidence>
<keyword evidence="4" id="KW-0436">Ligase</keyword>
<evidence type="ECO:0000259" key="3">
    <source>
        <dbReference type="Pfam" id="PF02629"/>
    </source>
</evidence>
<dbReference type="SUPFAM" id="SSF52210">
    <property type="entry name" value="Succinyl-CoA synthetase domains"/>
    <property type="match status" value="1"/>
</dbReference>
<dbReference type="InterPro" id="IPR036291">
    <property type="entry name" value="NAD(P)-bd_dom_sf"/>
</dbReference>
<dbReference type="PANTHER" id="PTHR11117">
    <property type="entry name" value="SUCCINYL-COA LIGASE SUBUNIT ALPHA"/>
    <property type="match status" value="1"/>
</dbReference>
<dbReference type="GO" id="GO:0004776">
    <property type="term" value="F:succinate-CoA ligase (GDP-forming) activity"/>
    <property type="evidence" value="ECO:0007669"/>
    <property type="project" value="TreeGrafter"/>
</dbReference>
<sequence length="511" mass="55871">MQNTIIRKNEYFDSVTLMSLSSKILGVEGVEEAVVSMATDMNKELLRNVGLSTKESDNAENNDLLIAIKAIDEKSYNEALKSIEELLKPKNKKKAKGEVEDPKTISEALEQMEDANIALISVPGQYAAREARKALENGLHVMIFSDNVTLEQERELKEMGRDKGLLVMGPDCGTASINNIGLCFANEVRKGNIGIVGASGTGLQEVMVQIHNLGGGVSQGIGTGGRDLKEEIGGIMMIEGLKALSNDDNTEIIVLVSKPPAKTVEEKILKEVKAIKKPVIICFLDGIKDDKKDSDVKFVYNLFDAAKEAVNLVGIKTGKEKSHEALKLKIREAKENLKAEQKYVRGLYCGGTLCAEALSVLRENIPSIKSNVAKVEEEKLEDIKEYSGNILLDLGEDQFTVGRPHPMIEPTLRLEHILKQAKDETVGVILLDFELGFGSHEDPVGVTLDTIKESKEIAKSNGRDLAFVAYICGTDIDKQNYNNQKMMLEDAGIIIGESNLEAANIVAEILS</sequence>
<dbReference type="GO" id="GO:0004775">
    <property type="term" value="F:succinate-CoA ligase (ADP-forming) activity"/>
    <property type="evidence" value="ECO:0007669"/>
    <property type="project" value="UniProtKB-EC"/>
</dbReference>
<proteinExistence type="predicted"/>
<dbReference type="Gene3D" id="3.40.50.720">
    <property type="entry name" value="NAD(P)-binding Rossmann-like Domain"/>
    <property type="match status" value="1"/>
</dbReference>
<dbReference type="Gene3D" id="3.40.50.261">
    <property type="entry name" value="Succinyl-CoA synthetase domains"/>
    <property type="match status" value="2"/>
</dbReference>
<evidence type="ECO:0000256" key="1">
    <source>
        <dbReference type="SAM" id="Coils"/>
    </source>
</evidence>
<dbReference type="Proteomes" id="UP000186112">
    <property type="component" value="Unassembled WGS sequence"/>
</dbReference>
<dbReference type="InterPro" id="IPR016102">
    <property type="entry name" value="Succinyl-CoA_synth-like"/>
</dbReference>
<dbReference type="Pfam" id="PF00549">
    <property type="entry name" value="Ligase_CoA"/>
    <property type="match status" value="1"/>
</dbReference>
<protein>
    <submittedName>
        <fullName evidence="4">Succinyl-CoA ligase [ADP-forming] subunit alpha</fullName>
        <ecNumber evidence="4">6.2.1.5</ecNumber>
    </submittedName>
</protein>
<accession>A0A1U7M398</accession>
<dbReference type="GO" id="GO:0006099">
    <property type="term" value="P:tricarboxylic acid cycle"/>
    <property type="evidence" value="ECO:0007669"/>
    <property type="project" value="TreeGrafter"/>
</dbReference>